<accession>A0ABT1BTT0</accession>
<comment type="caution">
    <text evidence="1">The sequence shown here is derived from an EMBL/GenBank/DDBJ whole genome shotgun (WGS) entry which is preliminary data.</text>
</comment>
<proteinExistence type="predicted"/>
<gene>
    <name evidence="1" type="primary">nrdG</name>
    <name evidence="1" type="ORF">NG821_01235</name>
</gene>
<sequence length="155" mass="17958">MLRYVNTGIVFQEIPDEVTLSVNISNCPIKCPGCHSSYLWKNIGTELTTEVLDEWAEKLGTDITCISFMGGDSEPEAVDRLAQYLHQKYPEYKVGWYSGRQELSDKVKKENFDFIKLGPYIRQRGGLKEKTTNQRLYKKVADGSFQDITFRFWKK</sequence>
<dbReference type="Gene3D" id="3.20.20.70">
    <property type="entry name" value="Aldolase class I"/>
    <property type="match status" value="1"/>
</dbReference>
<dbReference type="Proteomes" id="UP001204015">
    <property type="component" value="Unassembled WGS sequence"/>
</dbReference>
<keyword evidence="2" id="KW-1185">Reference proteome</keyword>
<protein>
    <submittedName>
        <fullName evidence="1">Anaerobic ribonucleoside-triphosphate reductase activating protein</fullName>
    </submittedName>
</protein>
<dbReference type="EMBL" id="JAMXLY010000002">
    <property type="protein sequence ID" value="MCO6024479.1"/>
    <property type="molecule type" value="Genomic_DNA"/>
</dbReference>
<evidence type="ECO:0000313" key="2">
    <source>
        <dbReference type="Proteomes" id="UP001204015"/>
    </source>
</evidence>
<organism evidence="1 2">
    <name type="scientific">Segatella cerevisiae</name>
    <dbReference type="NCBI Taxonomy" id="2053716"/>
    <lineage>
        <taxon>Bacteria</taxon>
        <taxon>Pseudomonadati</taxon>
        <taxon>Bacteroidota</taxon>
        <taxon>Bacteroidia</taxon>
        <taxon>Bacteroidales</taxon>
        <taxon>Prevotellaceae</taxon>
        <taxon>Segatella</taxon>
    </lineage>
</organism>
<reference evidence="1 2" key="1">
    <citation type="submission" date="2022-06" db="EMBL/GenBank/DDBJ databases">
        <title>A taxonomic note on the genus Prevotella: Description of four novel genera and emended description of the genera Hallella and Xylanibacter.</title>
        <authorList>
            <person name="Hitch T.C.A."/>
        </authorList>
    </citation>
    <scope>NUCLEOTIDE SEQUENCE [LARGE SCALE GENOMIC DNA]</scope>
    <source>
        <strain evidence="1 2">DSM 100619</strain>
    </source>
</reference>
<dbReference type="InterPro" id="IPR014191">
    <property type="entry name" value="Anaer_RNR_activator"/>
</dbReference>
<dbReference type="InterPro" id="IPR013785">
    <property type="entry name" value="Aldolase_TIM"/>
</dbReference>
<name>A0ABT1BTT0_9BACT</name>
<dbReference type="NCBIfam" id="TIGR02826">
    <property type="entry name" value="RNR_activ_nrdG3"/>
    <property type="match status" value="1"/>
</dbReference>
<dbReference type="RefSeq" id="WP_252759841.1">
    <property type="nucleotide sequence ID" value="NZ_JAMXLY010000002.1"/>
</dbReference>
<dbReference type="Pfam" id="PF13353">
    <property type="entry name" value="Fer4_12"/>
    <property type="match status" value="1"/>
</dbReference>
<evidence type="ECO:0000313" key="1">
    <source>
        <dbReference type="EMBL" id="MCO6024479.1"/>
    </source>
</evidence>
<dbReference type="InterPro" id="IPR058240">
    <property type="entry name" value="rSAM_sf"/>
</dbReference>
<dbReference type="SUPFAM" id="SSF102114">
    <property type="entry name" value="Radical SAM enzymes"/>
    <property type="match status" value="1"/>
</dbReference>